<gene>
    <name evidence="2" type="ORF">HJG60_009634</name>
</gene>
<protein>
    <submittedName>
        <fullName evidence="2">Uncharacterized protein</fullName>
    </submittedName>
</protein>
<evidence type="ECO:0000313" key="3">
    <source>
        <dbReference type="Proteomes" id="UP000664940"/>
    </source>
</evidence>
<organism evidence="2 3">
    <name type="scientific">Phyllostomus discolor</name>
    <name type="common">pale spear-nosed bat</name>
    <dbReference type="NCBI Taxonomy" id="89673"/>
    <lineage>
        <taxon>Eukaryota</taxon>
        <taxon>Metazoa</taxon>
        <taxon>Chordata</taxon>
        <taxon>Craniata</taxon>
        <taxon>Vertebrata</taxon>
        <taxon>Euteleostomi</taxon>
        <taxon>Mammalia</taxon>
        <taxon>Eutheria</taxon>
        <taxon>Laurasiatheria</taxon>
        <taxon>Chiroptera</taxon>
        <taxon>Yangochiroptera</taxon>
        <taxon>Phyllostomidae</taxon>
        <taxon>Phyllostominae</taxon>
        <taxon>Phyllostomus</taxon>
    </lineage>
</organism>
<reference evidence="2 3" key="1">
    <citation type="journal article" date="2020" name="Nature">
        <title>Six reference-quality genomes reveal evolution of bat adaptations.</title>
        <authorList>
            <person name="Jebb D."/>
            <person name="Huang Z."/>
            <person name="Pippel M."/>
            <person name="Hughes G.M."/>
            <person name="Lavrichenko K."/>
            <person name="Devanna P."/>
            <person name="Winkler S."/>
            <person name="Jermiin L.S."/>
            <person name="Skirmuntt E.C."/>
            <person name="Katzourakis A."/>
            <person name="Burkitt-Gray L."/>
            <person name="Ray D.A."/>
            <person name="Sullivan K.A.M."/>
            <person name="Roscito J.G."/>
            <person name="Kirilenko B.M."/>
            <person name="Davalos L.M."/>
            <person name="Corthals A.P."/>
            <person name="Power M.L."/>
            <person name="Jones G."/>
            <person name="Ransome R.D."/>
            <person name="Dechmann D.K.N."/>
            <person name="Locatelli A.G."/>
            <person name="Puechmaille S.J."/>
            <person name="Fedrigo O."/>
            <person name="Jarvis E.D."/>
            <person name="Hiller M."/>
            <person name="Vernes S.C."/>
            <person name="Myers E.W."/>
            <person name="Teeling E.C."/>
        </authorList>
    </citation>
    <scope>NUCLEOTIDE SEQUENCE [LARGE SCALE GENOMIC DNA]</scope>
    <source>
        <strain evidence="2">Bat1K_MPI-CBG_1</strain>
    </source>
</reference>
<dbReference type="AlphaFoldDB" id="A0A834B952"/>
<feature type="region of interest" description="Disordered" evidence="1">
    <location>
        <begin position="1"/>
        <end position="188"/>
    </location>
</feature>
<dbReference type="Proteomes" id="UP000664940">
    <property type="component" value="Unassembled WGS sequence"/>
</dbReference>
<comment type="caution">
    <text evidence="2">The sequence shown here is derived from an EMBL/GenBank/DDBJ whole genome shotgun (WGS) entry which is preliminary data.</text>
</comment>
<feature type="compositionally biased region" description="Low complexity" evidence="1">
    <location>
        <begin position="25"/>
        <end position="34"/>
    </location>
</feature>
<evidence type="ECO:0000313" key="2">
    <source>
        <dbReference type="EMBL" id="KAF6125083.1"/>
    </source>
</evidence>
<name>A0A834B952_9CHIR</name>
<sequence>MPEEAERRRLGRTESGGKAGRPLGGHRAPCRAAAGAGGQGLRSGEGRVGSARGIEEEGEGKKRRAGGPRLLGVGPAAGVTQSPGATGPHCGSGGGWGRTGLQSLLRAPLPTLRDPRALPLPERPVALPSQLSSGPSSAALVRAWVQQGPPTRQQGRRTDGRPRVGSLGPVGFPQAFPSSRTPQCPRPG</sequence>
<evidence type="ECO:0000256" key="1">
    <source>
        <dbReference type="SAM" id="MobiDB-lite"/>
    </source>
</evidence>
<proteinExistence type="predicted"/>
<feature type="compositionally biased region" description="Basic and acidic residues" evidence="1">
    <location>
        <begin position="1"/>
        <end position="12"/>
    </location>
</feature>
<feature type="compositionally biased region" description="Gly residues" evidence="1">
    <location>
        <begin position="35"/>
        <end position="47"/>
    </location>
</feature>
<dbReference type="EMBL" id="JABVXQ010000002">
    <property type="protein sequence ID" value="KAF6125083.1"/>
    <property type="molecule type" value="Genomic_DNA"/>
</dbReference>
<accession>A0A834B952</accession>